<dbReference type="PROSITE" id="PS01313">
    <property type="entry name" value="LIPB"/>
    <property type="match status" value="1"/>
</dbReference>
<dbReference type="PIRSF" id="PIRSF016262">
    <property type="entry name" value="LPLase"/>
    <property type="match status" value="1"/>
</dbReference>
<organism evidence="11">
    <name type="scientific">Ixodes ricinus</name>
    <name type="common">Common tick</name>
    <name type="synonym">Acarus ricinus</name>
    <dbReference type="NCBI Taxonomy" id="34613"/>
    <lineage>
        <taxon>Eukaryota</taxon>
        <taxon>Metazoa</taxon>
        <taxon>Ecdysozoa</taxon>
        <taxon>Arthropoda</taxon>
        <taxon>Chelicerata</taxon>
        <taxon>Arachnida</taxon>
        <taxon>Acari</taxon>
        <taxon>Parasitiformes</taxon>
        <taxon>Ixodida</taxon>
        <taxon>Ixodoidea</taxon>
        <taxon>Ixodidae</taxon>
        <taxon>Ixodinae</taxon>
        <taxon>Ixodes</taxon>
    </lineage>
</organism>
<evidence type="ECO:0000256" key="9">
    <source>
        <dbReference type="PIRSR" id="PIRSR016262-3"/>
    </source>
</evidence>
<comment type="subcellular location">
    <subcellularLocation>
        <location evidence="1 6">Mitochondrion</location>
    </subcellularLocation>
</comment>
<comment type="function">
    <text evidence="6">Catalyzes the transfer of endogenously produced octanoic acid from octanoyl-acyl-carrier-protein onto the lipoyl domains of lipoate-dependent enzymes. Lipoyl-ACP can also act as a substrate although octanoyl-ACP is likely to be the physiological substrate.</text>
</comment>
<keyword evidence="6" id="KW-0496">Mitochondrion</keyword>
<evidence type="ECO:0000256" key="1">
    <source>
        <dbReference type="ARBA" id="ARBA00004173"/>
    </source>
</evidence>
<dbReference type="NCBIfam" id="NF010925">
    <property type="entry name" value="PRK14345.1"/>
    <property type="match status" value="1"/>
</dbReference>
<feature type="site" description="Lowers pKa of active site Cys" evidence="9">
    <location>
        <position position="150"/>
    </location>
</feature>
<dbReference type="InterPro" id="IPR020605">
    <property type="entry name" value="Octanoyltransferase_CS"/>
</dbReference>
<comment type="catalytic activity">
    <reaction evidence="6">
        <text>octanoyl-[ACP] + L-lysyl-[protein] = N(6)-octanoyl-L-lysyl-[protein] + holo-[ACP] + H(+)</text>
        <dbReference type="Rhea" id="RHEA:17665"/>
        <dbReference type="Rhea" id="RHEA-COMP:9636"/>
        <dbReference type="Rhea" id="RHEA-COMP:9685"/>
        <dbReference type="Rhea" id="RHEA-COMP:9752"/>
        <dbReference type="Rhea" id="RHEA-COMP:9928"/>
        <dbReference type="ChEBI" id="CHEBI:15378"/>
        <dbReference type="ChEBI" id="CHEBI:29969"/>
        <dbReference type="ChEBI" id="CHEBI:64479"/>
        <dbReference type="ChEBI" id="CHEBI:78463"/>
        <dbReference type="ChEBI" id="CHEBI:78809"/>
        <dbReference type="EC" id="2.3.1.181"/>
    </reaction>
</comment>
<dbReference type="FunFam" id="3.30.930.10:FF:000035">
    <property type="entry name" value="Putative lipoyltransferase 2, mitochondrial"/>
    <property type="match status" value="1"/>
</dbReference>
<dbReference type="GO" id="GO:0009249">
    <property type="term" value="P:protein lipoylation"/>
    <property type="evidence" value="ECO:0007669"/>
    <property type="project" value="InterPro"/>
</dbReference>
<dbReference type="NCBIfam" id="TIGR00214">
    <property type="entry name" value="lipB"/>
    <property type="match status" value="1"/>
</dbReference>
<dbReference type="CDD" id="cd16444">
    <property type="entry name" value="LipB"/>
    <property type="match status" value="1"/>
</dbReference>
<dbReference type="AlphaFoldDB" id="A0A131Y400"/>
<dbReference type="PROSITE" id="PS51733">
    <property type="entry name" value="BPL_LPL_CATALYTIC"/>
    <property type="match status" value="1"/>
</dbReference>
<dbReference type="EC" id="2.3.1.181" evidence="6"/>
<reference evidence="11" key="1">
    <citation type="submission" date="2016-02" db="EMBL/GenBank/DDBJ databases">
        <title>RNAseq analyses of the midgut from blood- or serum-fed Ixodes ricinus ticks.</title>
        <authorList>
            <person name="Perner J."/>
            <person name="Provaznik J."/>
            <person name="Schrenkova J."/>
            <person name="Urbanova V."/>
            <person name="Ribeiro J.M."/>
            <person name="Kopacek P."/>
        </authorList>
    </citation>
    <scope>NUCLEOTIDE SEQUENCE</scope>
    <source>
        <tissue evidence="11">Gut</tissue>
    </source>
</reference>
<dbReference type="PANTHER" id="PTHR10993">
    <property type="entry name" value="OCTANOYLTRANSFERASE"/>
    <property type="match status" value="1"/>
</dbReference>
<dbReference type="EMBL" id="GEFM01003020">
    <property type="protein sequence ID" value="JAP72776.1"/>
    <property type="molecule type" value="mRNA"/>
</dbReference>
<dbReference type="InterPro" id="IPR045864">
    <property type="entry name" value="aa-tRNA-synth_II/BPL/LPL"/>
</dbReference>
<comment type="similarity">
    <text evidence="3 6">Belongs to the LipB family.</text>
</comment>
<evidence type="ECO:0000256" key="8">
    <source>
        <dbReference type="PIRSR" id="PIRSR016262-2"/>
    </source>
</evidence>
<name>A0A131Y400_IXORI</name>
<evidence type="ECO:0000313" key="11">
    <source>
        <dbReference type="EMBL" id="JAP72776.1"/>
    </source>
</evidence>
<sequence>MSLKPVVRVRQLGRLAFAEAYGIQTQTAEALRREILAKPAVLRRNTLLLVEHEPVFTVGIRSKGYTSEDESRLRKLGADFVRTNRGGLITFHGPGQLVAYPILYLGSFNEQKSMRWYVCQLEKTVVDTCAHFGLRADTTQETGVWIGDNKIAAIGVHGSRYVTTHGVALNCSTDLDWFSHIVPCGLQGKGVTSLSRELGRELGVAEASPVFLDSFRRHFNCQTVPDCPPSPL</sequence>
<keyword evidence="4 6" id="KW-0808">Transferase</keyword>
<dbReference type="GO" id="GO:0005739">
    <property type="term" value="C:mitochondrion"/>
    <property type="evidence" value="ECO:0007669"/>
    <property type="project" value="UniProtKB-SubCell"/>
</dbReference>
<evidence type="ECO:0000256" key="7">
    <source>
        <dbReference type="PIRSR" id="PIRSR016262-1"/>
    </source>
</evidence>
<dbReference type="GO" id="GO:0033819">
    <property type="term" value="F:lipoyl(octanoyl) transferase activity"/>
    <property type="evidence" value="ECO:0007669"/>
    <property type="project" value="UniProtKB-EC"/>
</dbReference>
<dbReference type="PANTHER" id="PTHR10993:SF7">
    <property type="entry name" value="LIPOYLTRANSFERASE 2, MITOCHONDRIAL-RELATED"/>
    <property type="match status" value="1"/>
</dbReference>
<comment type="pathway">
    <text evidence="2 6">Protein modification; protein lipoylation via endogenous pathway; protein N(6)-(lipoyl)lysine from octanoyl-[acyl-carrier-protein]: step 1/2.</text>
</comment>
<dbReference type="UniPathway" id="UPA00538">
    <property type="reaction ID" value="UER00592"/>
</dbReference>
<dbReference type="HAMAP" id="MF_00013">
    <property type="entry name" value="LipB"/>
    <property type="match status" value="1"/>
</dbReference>
<evidence type="ECO:0000256" key="3">
    <source>
        <dbReference type="ARBA" id="ARBA00007907"/>
    </source>
</evidence>
<keyword evidence="5 6" id="KW-0012">Acyltransferase</keyword>
<evidence type="ECO:0000256" key="5">
    <source>
        <dbReference type="ARBA" id="ARBA00023315"/>
    </source>
</evidence>
<dbReference type="InterPro" id="IPR000544">
    <property type="entry name" value="Octanoyltransferase"/>
</dbReference>
<accession>A0A131Y400</accession>
<feature type="domain" description="BPL/LPL catalytic" evidence="10">
    <location>
        <begin position="41"/>
        <end position="223"/>
    </location>
</feature>
<proteinExistence type="evidence at transcript level"/>
<evidence type="ECO:0000256" key="6">
    <source>
        <dbReference type="PIRNR" id="PIRNR016262"/>
    </source>
</evidence>
<protein>
    <recommendedName>
        <fullName evidence="6">Octanoyl-[acyl-carrier-protein]:protein N-octanoyltransferase LIPT2, mitochondrial</fullName>
        <ecNumber evidence="6">2.3.1.181</ecNumber>
    </recommendedName>
</protein>
<dbReference type="SUPFAM" id="SSF55681">
    <property type="entry name" value="Class II aaRS and biotin synthetases"/>
    <property type="match status" value="1"/>
</dbReference>
<evidence type="ECO:0000259" key="10">
    <source>
        <dbReference type="PROSITE" id="PS51733"/>
    </source>
</evidence>
<dbReference type="Gene3D" id="3.30.930.10">
    <property type="entry name" value="Bira Bifunctional Protein, Domain 2"/>
    <property type="match status" value="1"/>
</dbReference>
<dbReference type="Pfam" id="PF21948">
    <property type="entry name" value="LplA-B_cat"/>
    <property type="match status" value="1"/>
</dbReference>
<dbReference type="InterPro" id="IPR004143">
    <property type="entry name" value="BPL_LPL_catalytic"/>
</dbReference>
<feature type="binding site" evidence="8">
    <location>
        <begin position="85"/>
        <end position="92"/>
    </location>
    <ligand>
        <name>substrate</name>
    </ligand>
</feature>
<feature type="binding site" evidence="8">
    <location>
        <begin position="166"/>
        <end position="168"/>
    </location>
    <ligand>
        <name>substrate</name>
    </ligand>
</feature>
<feature type="active site" description="Acyl-thioester intermediate" evidence="7">
    <location>
        <position position="184"/>
    </location>
</feature>
<evidence type="ECO:0000256" key="4">
    <source>
        <dbReference type="ARBA" id="ARBA00022679"/>
    </source>
</evidence>
<evidence type="ECO:0000256" key="2">
    <source>
        <dbReference type="ARBA" id="ARBA00004821"/>
    </source>
</evidence>
<feature type="binding site" evidence="8">
    <location>
        <begin position="153"/>
        <end position="155"/>
    </location>
    <ligand>
        <name>substrate</name>
    </ligand>
</feature>